<comment type="caution">
    <text evidence="2">The sequence shown here is derived from an EMBL/GenBank/DDBJ whole genome shotgun (WGS) entry which is preliminary data.</text>
</comment>
<dbReference type="PANTHER" id="PTHR43355">
    <property type="entry name" value="FLAVIN REDUCTASE (NADPH)"/>
    <property type="match status" value="1"/>
</dbReference>
<feature type="domain" description="NAD(P)-binding" evidence="1">
    <location>
        <begin position="7"/>
        <end position="206"/>
    </location>
</feature>
<dbReference type="EMBL" id="BMJC01000002">
    <property type="protein sequence ID" value="GGA99630.1"/>
    <property type="molecule type" value="Genomic_DNA"/>
</dbReference>
<dbReference type="GO" id="GO:0016646">
    <property type="term" value="F:oxidoreductase activity, acting on the CH-NH group of donors, NAD or NADP as acceptor"/>
    <property type="evidence" value="ECO:0007669"/>
    <property type="project" value="TreeGrafter"/>
</dbReference>
<protein>
    <submittedName>
        <fullName evidence="2">3-beta hydroxysteroid dehydrogenase</fullName>
    </submittedName>
</protein>
<gene>
    <name evidence="2" type="ORF">GCM10011511_23680</name>
</gene>
<evidence type="ECO:0000259" key="1">
    <source>
        <dbReference type="Pfam" id="PF13460"/>
    </source>
</evidence>
<reference evidence="2" key="1">
    <citation type="journal article" date="2014" name="Int. J. Syst. Evol. Microbiol.">
        <title>Complete genome sequence of Corynebacterium casei LMG S-19264T (=DSM 44701T), isolated from a smear-ripened cheese.</title>
        <authorList>
            <consortium name="US DOE Joint Genome Institute (JGI-PGF)"/>
            <person name="Walter F."/>
            <person name="Albersmeier A."/>
            <person name="Kalinowski J."/>
            <person name="Ruckert C."/>
        </authorList>
    </citation>
    <scope>NUCLEOTIDE SEQUENCE</scope>
    <source>
        <strain evidence="2">CGMCC 1.15448</strain>
    </source>
</reference>
<organism evidence="2 3">
    <name type="scientific">Puia dinghuensis</name>
    <dbReference type="NCBI Taxonomy" id="1792502"/>
    <lineage>
        <taxon>Bacteria</taxon>
        <taxon>Pseudomonadati</taxon>
        <taxon>Bacteroidota</taxon>
        <taxon>Chitinophagia</taxon>
        <taxon>Chitinophagales</taxon>
        <taxon>Chitinophagaceae</taxon>
        <taxon>Puia</taxon>
    </lineage>
</organism>
<dbReference type="InterPro" id="IPR016040">
    <property type="entry name" value="NAD(P)-bd_dom"/>
</dbReference>
<reference evidence="2" key="2">
    <citation type="submission" date="2020-09" db="EMBL/GenBank/DDBJ databases">
        <authorList>
            <person name="Sun Q."/>
            <person name="Zhou Y."/>
        </authorList>
    </citation>
    <scope>NUCLEOTIDE SEQUENCE</scope>
    <source>
        <strain evidence="2">CGMCC 1.15448</strain>
    </source>
</reference>
<accession>A0A8J2UCX5</accession>
<evidence type="ECO:0000313" key="2">
    <source>
        <dbReference type="EMBL" id="GGA99630.1"/>
    </source>
</evidence>
<evidence type="ECO:0000313" key="3">
    <source>
        <dbReference type="Proteomes" id="UP000607559"/>
    </source>
</evidence>
<dbReference type="Pfam" id="PF13460">
    <property type="entry name" value="NAD_binding_10"/>
    <property type="match status" value="1"/>
</dbReference>
<dbReference type="PANTHER" id="PTHR43355:SF2">
    <property type="entry name" value="FLAVIN REDUCTASE (NADPH)"/>
    <property type="match status" value="1"/>
</dbReference>
<dbReference type="InterPro" id="IPR036291">
    <property type="entry name" value="NAD(P)-bd_dom_sf"/>
</dbReference>
<dbReference type="SUPFAM" id="SSF51735">
    <property type="entry name" value="NAD(P)-binding Rossmann-fold domains"/>
    <property type="match status" value="1"/>
</dbReference>
<keyword evidence="3" id="KW-1185">Reference proteome</keyword>
<dbReference type="RefSeq" id="WP_188931757.1">
    <property type="nucleotide sequence ID" value="NZ_BMJC01000002.1"/>
</dbReference>
<proteinExistence type="predicted"/>
<name>A0A8J2UCX5_9BACT</name>
<dbReference type="AlphaFoldDB" id="A0A8J2UCX5"/>
<dbReference type="Proteomes" id="UP000607559">
    <property type="component" value="Unassembled WGS sequence"/>
</dbReference>
<dbReference type="InterPro" id="IPR051606">
    <property type="entry name" value="Polyketide_Oxido-like"/>
</dbReference>
<dbReference type="Gene3D" id="3.40.50.720">
    <property type="entry name" value="NAD(P)-binding Rossmann-like Domain"/>
    <property type="match status" value="1"/>
</dbReference>
<dbReference type="CDD" id="cd05244">
    <property type="entry name" value="BVR-B_like_SDR_a"/>
    <property type="match status" value="1"/>
</dbReference>
<sequence length="217" mass="23809">MKVAIIGATGFVGTALLNELTTRGHEVIAIARHPENIRIKSPLIHPVTADVLDPQQVAKAVKGADAVVSAYNPGWTNPRIYEEFLEGSRAIQAGVRQSGVKRLIVIGGAGSLEIKPGFQLIDTPQFPAEYKPGASGARDYLNEIKKEKDLEWTFFSPAILMNHDHSGVRRGHYRLGLDNPVFDAEGKSVLSVEDLALVIVDELEHPKHIRQRFTAAY</sequence>